<proteinExistence type="inferred from homology"/>
<dbReference type="Proteomes" id="UP000192917">
    <property type="component" value="Unassembled WGS sequence"/>
</dbReference>
<keyword evidence="3" id="KW-0479">Metal-binding</keyword>
<dbReference type="GO" id="GO:0005509">
    <property type="term" value="F:calcium ion binding"/>
    <property type="evidence" value="ECO:0007669"/>
    <property type="project" value="TreeGrafter"/>
</dbReference>
<feature type="binding site" evidence="3">
    <location>
        <position position="101"/>
    </location>
    <ligand>
        <name>substrate</name>
    </ligand>
</feature>
<comment type="similarity">
    <text evidence="1">Belongs to the SMP-30/CGR1 family.</text>
</comment>
<dbReference type="InterPro" id="IPR005511">
    <property type="entry name" value="SMP-30"/>
</dbReference>
<gene>
    <name evidence="5" type="ORF">SAMN05428998_10578</name>
</gene>
<dbReference type="PANTHER" id="PTHR10907:SF47">
    <property type="entry name" value="REGUCALCIN"/>
    <property type="match status" value="1"/>
</dbReference>
<protein>
    <submittedName>
        <fullName evidence="5">Gluconolactonase</fullName>
    </submittedName>
</protein>
<organism evidence="5 6">
    <name type="scientific">Tistlia consotensis USBA 355</name>
    <dbReference type="NCBI Taxonomy" id="560819"/>
    <lineage>
        <taxon>Bacteria</taxon>
        <taxon>Pseudomonadati</taxon>
        <taxon>Pseudomonadota</taxon>
        <taxon>Alphaproteobacteria</taxon>
        <taxon>Rhodospirillales</taxon>
        <taxon>Rhodovibrionaceae</taxon>
        <taxon>Tistlia</taxon>
    </lineage>
</organism>
<dbReference type="AlphaFoldDB" id="A0A1Y6BHV3"/>
<evidence type="ECO:0000313" key="5">
    <source>
        <dbReference type="EMBL" id="SMF12333.1"/>
    </source>
</evidence>
<evidence type="ECO:0000256" key="1">
    <source>
        <dbReference type="ARBA" id="ARBA00008853"/>
    </source>
</evidence>
<feature type="active site" description="Proton donor/acceptor" evidence="2">
    <location>
        <position position="197"/>
    </location>
</feature>
<dbReference type="STRING" id="560819.SAMN05428998_10578"/>
<dbReference type="RefSeq" id="WP_200808442.1">
    <property type="nucleotide sequence ID" value="NZ_FWZX01000005.1"/>
</dbReference>
<sequence length="290" mass="31770">MLRIETFVAERDSLGEGPLWDPAEERFYWIDSYGPALHRCDLKGGDRRTWSLPEPIGSFALREKGGAVLALRSGFHFLDLDSGAVTRIVETQPGELRPRLNDGKVDRQGRFLAGSMDFQEADPIGKLFRLDPDLSCHVLDEGIICSNGPCFSPDGRTLYFADSSAAAIYAYDYDTASGAVRSRRLFASFEARQGFPDGATVDSEGFLWSVEVYAGRLVRFDPEGVVDRVVGLPVFSTTSITFGGPNLDIAFVTSMARPHDGVRHKEREAGMVFAVHGLGVTGLPEPRFAG</sequence>
<evidence type="ECO:0000256" key="3">
    <source>
        <dbReference type="PIRSR" id="PIRSR605511-2"/>
    </source>
</evidence>
<feature type="binding site" evidence="3">
    <location>
        <position position="99"/>
    </location>
    <ligand>
        <name>substrate</name>
    </ligand>
</feature>
<feature type="domain" description="SMP-30/Gluconolactonase/LRE-like region" evidence="4">
    <location>
        <begin position="14"/>
        <end position="255"/>
    </location>
</feature>
<comment type="cofactor">
    <cofactor evidence="3">
        <name>Zn(2+)</name>
        <dbReference type="ChEBI" id="CHEBI:29105"/>
    </cofactor>
    <text evidence="3">Binds 1 divalent metal cation per subunit.</text>
</comment>
<dbReference type="GO" id="GO:0019853">
    <property type="term" value="P:L-ascorbic acid biosynthetic process"/>
    <property type="evidence" value="ECO:0007669"/>
    <property type="project" value="TreeGrafter"/>
</dbReference>
<keyword evidence="3" id="KW-0862">Zinc</keyword>
<evidence type="ECO:0000313" key="6">
    <source>
        <dbReference type="Proteomes" id="UP000192917"/>
    </source>
</evidence>
<dbReference type="SUPFAM" id="SSF63829">
    <property type="entry name" value="Calcium-dependent phosphotriesterase"/>
    <property type="match status" value="1"/>
</dbReference>
<evidence type="ECO:0000259" key="4">
    <source>
        <dbReference type="Pfam" id="PF08450"/>
    </source>
</evidence>
<keyword evidence="6" id="KW-1185">Reference proteome</keyword>
<dbReference type="InterPro" id="IPR011042">
    <property type="entry name" value="6-blade_b-propeller_TolB-like"/>
</dbReference>
<dbReference type="GO" id="GO:0004341">
    <property type="term" value="F:gluconolactonase activity"/>
    <property type="evidence" value="ECO:0007669"/>
    <property type="project" value="TreeGrafter"/>
</dbReference>
<feature type="binding site" evidence="3">
    <location>
        <position position="197"/>
    </location>
    <ligand>
        <name>a divalent metal cation</name>
        <dbReference type="ChEBI" id="CHEBI:60240"/>
    </ligand>
</feature>
<feature type="binding site" evidence="3">
    <location>
        <position position="147"/>
    </location>
    <ligand>
        <name>a divalent metal cation</name>
        <dbReference type="ChEBI" id="CHEBI:60240"/>
    </ligand>
</feature>
<reference evidence="5 6" key="1">
    <citation type="submission" date="2017-04" db="EMBL/GenBank/DDBJ databases">
        <authorList>
            <person name="Afonso C.L."/>
            <person name="Miller P.J."/>
            <person name="Scott M.A."/>
            <person name="Spackman E."/>
            <person name="Goraichik I."/>
            <person name="Dimitrov K.M."/>
            <person name="Suarez D.L."/>
            <person name="Swayne D.E."/>
        </authorList>
    </citation>
    <scope>NUCLEOTIDE SEQUENCE [LARGE SCALE GENOMIC DNA]</scope>
    <source>
        <strain evidence="5 6">USBA 355</strain>
    </source>
</reference>
<dbReference type="EMBL" id="FWZX01000005">
    <property type="protein sequence ID" value="SMF12333.1"/>
    <property type="molecule type" value="Genomic_DNA"/>
</dbReference>
<dbReference type="Gene3D" id="2.120.10.30">
    <property type="entry name" value="TolB, C-terminal domain"/>
    <property type="match status" value="1"/>
</dbReference>
<accession>A0A1Y6BHV3</accession>
<name>A0A1Y6BHV3_9PROT</name>
<dbReference type="Pfam" id="PF08450">
    <property type="entry name" value="SGL"/>
    <property type="match status" value="1"/>
</dbReference>
<feature type="binding site" evidence="3">
    <location>
        <position position="16"/>
    </location>
    <ligand>
        <name>a divalent metal cation</name>
        <dbReference type="ChEBI" id="CHEBI:60240"/>
    </ligand>
</feature>
<dbReference type="InterPro" id="IPR013658">
    <property type="entry name" value="SGL"/>
</dbReference>
<dbReference type="PRINTS" id="PR01790">
    <property type="entry name" value="SMP30FAMILY"/>
</dbReference>
<evidence type="ECO:0000256" key="2">
    <source>
        <dbReference type="PIRSR" id="PIRSR605511-1"/>
    </source>
</evidence>
<dbReference type="PANTHER" id="PTHR10907">
    <property type="entry name" value="REGUCALCIN"/>
    <property type="match status" value="1"/>
</dbReference>